<organism evidence="1 2">
    <name type="scientific">Haloferula sargassicola</name>
    <dbReference type="NCBI Taxonomy" id="490096"/>
    <lineage>
        <taxon>Bacteria</taxon>
        <taxon>Pseudomonadati</taxon>
        <taxon>Verrucomicrobiota</taxon>
        <taxon>Verrucomicrobiia</taxon>
        <taxon>Verrucomicrobiales</taxon>
        <taxon>Verrucomicrobiaceae</taxon>
        <taxon>Haloferula</taxon>
    </lineage>
</organism>
<dbReference type="EMBL" id="BAABRI010000005">
    <property type="protein sequence ID" value="GAA5481989.1"/>
    <property type="molecule type" value="Genomic_DNA"/>
</dbReference>
<dbReference type="Proteomes" id="UP001476282">
    <property type="component" value="Unassembled WGS sequence"/>
</dbReference>
<sequence>MTGLDGSTGLTLTADSQLVLHFFRCPIDDTLTAALSDEIGTTPLSLHFPEVPWVSPTTRNLILRARAEPTTAPGIWSRGAGAWLDEGLHDSLQLQTETLYLLSVIDESRSIHVSASAAGCSIETSFRPTFIDLDGSLLRIADRHGRHAVHLHPGRVRAHQDHDQLRLHSIPA</sequence>
<name>A0ABP9UL01_9BACT</name>
<dbReference type="RefSeq" id="WP_353566129.1">
    <property type="nucleotide sequence ID" value="NZ_BAABRI010000005.1"/>
</dbReference>
<proteinExistence type="predicted"/>
<protein>
    <submittedName>
        <fullName evidence="1">Uncharacterized protein</fullName>
    </submittedName>
</protein>
<accession>A0ABP9UL01</accession>
<evidence type="ECO:0000313" key="2">
    <source>
        <dbReference type="Proteomes" id="UP001476282"/>
    </source>
</evidence>
<comment type="caution">
    <text evidence="1">The sequence shown here is derived from an EMBL/GenBank/DDBJ whole genome shotgun (WGS) entry which is preliminary data.</text>
</comment>
<evidence type="ECO:0000313" key="1">
    <source>
        <dbReference type="EMBL" id="GAA5481989.1"/>
    </source>
</evidence>
<gene>
    <name evidence="1" type="ORF">Hsar01_01204</name>
</gene>
<reference evidence="1 2" key="1">
    <citation type="submission" date="2024-02" db="EMBL/GenBank/DDBJ databases">
        <title>Haloferula sargassicola NBRC 104335.</title>
        <authorList>
            <person name="Ichikawa N."/>
            <person name="Katano-Makiyama Y."/>
            <person name="Hidaka K."/>
        </authorList>
    </citation>
    <scope>NUCLEOTIDE SEQUENCE [LARGE SCALE GENOMIC DNA]</scope>
    <source>
        <strain evidence="1 2">NBRC 104335</strain>
    </source>
</reference>
<keyword evidence="2" id="KW-1185">Reference proteome</keyword>